<evidence type="ECO:0000313" key="3">
    <source>
        <dbReference type="Proteomes" id="UP000270094"/>
    </source>
</evidence>
<protein>
    <submittedName>
        <fullName evidence="2">Uncharacterized protein</fullName>
    </submittedName>
</protein>
<organism evidence="2 3">
    <name type="scientific">Strongylus vulgaris</name>
    <name type="common">Blood worm</name>
    <dbReference type="NCBI Taxonomy" id="40348"/>
    <lineage>
        <taxon>Eukaryota</taxon>
        <taxon>Metazoa</taxon>
        <taxon>Ecdysozoa</taxon>
        <taxon>Nematoda</taxon>
        <taxon>Chromadorea</taxon>
        <taxon>Rhabditida</taxon>
        <taxon>Rhabditina</taxon>
        <taxon>Rhabditomorpha</taxon>
        <taxon>Strongyloidea</taxon>
        <taxon>Strongylidae</taxon>
        <taxon>Strongylus</taxon>
    </lineage>
</organism>
<proteinExistence type="predicted"/>
<dbReference type="EMBL" id="UYYB01008635">
    <property type="protein sequence ID" value="VDM68387.1"/>
    <property type="molecule type" value="Genomic_DNA"/>
</dbReference>
<sequence>MGSVPHSETATPRTKRNSRKPSRDDSIYEPPPSPRASSRDSSPQRPRQPHGPYFQDPSISMHQQRWRPFAHPQPYIYYPPPTAFRRFELSRENIAMCRSRAASTRARTRPGYTVGDVPVAYTKSVQGLRAAK</sequence>
<name>A0A3P7IVW0_STRVU</name>
<keyword evidence="3" id="KW-1185">Reference proteome</keyword>
<accession>A0A3P7IVW0</accession>
<feature type="compositionally biased region" description="Polar residues" evidence="1">
    <location>
        <begin position="1"/>
        <end position="12"/>
    </location>
</feature>
<feature type="compositionally biased region" description="Low complexity" evidence="1">
    <location>
        <begin position="35"/>
        <end position="45"/>
    </location>
</feature>
<gene>
    <name evidence="2" type="ORF">SVUK_LOCUS3385</name>
</gene>
<dbReference type="AlphaFoldDB" id="A0A3P7IVW0"/>
<evidence type="ECO:0000256" key="1">
    <source>
        <dbReference type="SAM" id="MobiDB-lite"/>
    </source>
</evidence>
<evidence type="ECO:0000313" key="2">
    <source>
        <dbReference type="EMBL" id="VDM68387.1"/>
    </source>
</evidence>
<dbReference type="Proteomes" id="UP000270094">
    <property type="component" value="Unassembled WGS sequence"/>
</dbReference>
<dbReference type="OrthoDB" id="5854469at2759"/>
<feature type="region of interest" description="Disordered" evidence="1">
    <location>
        <begin position="1"/>
        <end position="63"/>
    </location>
</feature>
<reference evidence="2 3" key="1">
    <citation type="submission" date="2018-11" db="EMBL/GenBank/DDBJ databases">
        <authorList>
            <consortium name="Pathogen Informatics"/>
        </authorList>
    </citation>
    <scope>NUCLEOTIDE SEQUENCE [LARGE SCALE GENOMIC DNA]</scope>
</reference>